<evidence type="ECO:0000313" key="2">
    <source>
        <dbReference type="Proteomes" id="UP000887013"/>
    </source>
</evidence>
<sequence>MPHRLQAVTFSIPAHNSSCFEFHIFANCTRIIAAIEISSSYTYFNQKHIFKEGRGWIGKNESLCAITLYLTYGLQTVLNNTRKFSIAHLVMESKSGMDFFPIYRLKKEKFA</sequence>
<accession>A0A8X6Q077</accession>
<reference evidence="1" key="1">
    <citation type="submission" date="2020-08" db="EMBL/GenBank/DDBJ databases">
        <title>Multicomponent nature underlies the extraordinary mechanical properties of spider dragline silk.</title>
        <authorList>
            <person name="Kono N."/>
            <person name="Nakamura H."/>
            <person name="Mori M."/>
            <person name="Yoshida Y."/>
            <person name="Ohtoshi R."/>
            <person name="Malay A.D."/>
            <person name="Moran D.A.P."/>
            <person name="Tomita M."/>
            <person name="Numata K."/>
            <person name="Arakawa K."/>
        </authorList>
    </citation>
    <scope>NUCLEOTIDE SEQUENCE</scope>
</reference>
<keyword evidence="2" id="KW-1185">Reference proteome</keyword>
<proteinExistence type="predicted"/>
<organism evidence="1 2">
    <name type="scientific">Nephila pilipes</name>
    <name type="common">Giant wood spider</name>
    <name type="synonym">Nephila maculata</name>
    <dbReference type="NCBI Taxonomy" id="299642"/>
    <lineage>
        <taxon>Eukaryota</taxon>
        <taxon>Metazoa</taxon>
        <taxon>Ecdysozoa</taxon>
        <taxon>Arthropoda</taxon>
        <taxon>Chelicerata</taxon>
        <taxon>Arachnida</taxon>
        <taxon>Araneae</taxon>
        <taxon>Araneomorphae</taxon>
        <taxon>Entelegynae</taxon>
        <taxon>Araneoidea</taxon>
        <taxon>Nephilidae</taxon>
        <taxon>Nephila</taxon>
    </lineage>
</organism>
<dbReference type="Proteomes" id="UP000887013">
    <property type="component" value="Unassembled WGS sequence"/>
</dbReference>
<dbReference type="AlphaFoldDB" id="A0A8X6Q077"/>
<dbReference type="EMBL" id="BMAW01121092">
    <property type="protein sequence ID" value="GFT92452.1"/>
    <property type="molecule type" value="Genomic_DNA"/>
</dbReference>
<gene>
    <name evidence="1" type="ORF">NPIL_525881</name>
</gene>
<comment type="caution">
    <text evidence="1">The sequence shown here is derived from an EMBL/GenBank/DDBJ whole genome shotgun (WGS) entry which is preliminary data.</text>
</comment>
<name>A0A8X6Q077_NEPPI</name>
<evidence type="ECO:0000313" key="1">
    <source>
        <dbReference type="EMBL" id="GFT92452.1"/>
    </source>
</evidence>
<protein>
    <submittedName>
        <fullName evidence="1">Uncharacterized protein</fullName>
    </submittedName>
</protein>